<accession>A0A645GK72</accession>
<evidence type="ECO:0000256" key="1">
    <source>
        <dbReference type="SAM" id="Phobius"/>
    </source>
</evidence>
<dbReference type="EMBL" id="VSSQ01077131">
    <property type="protein sequence ID" value="MPN27297.1"/>
    <property type="molecule type" value="Genomic_DNA"/>
</dbReference>
<gene>
    <name evidence="2" type="ORF">SDC9_174728</name>
</gene>
<name>A0A645GK72_9ZZZZ</name>
<keyword evidence="1" id="KW-0472">Membrane</keyword>
<proteinExistence type="predicted"/>
<protein>
    <submittedName>
        <fullName evidence="2">Uncharacterized protein</fullName>
    </submittedName>
</protein>
<dbReference type="AlphaFoldDB" id="A0A645GK72"/>
<reference evidence="2" key="1">
    <citation type="submission" date="2019-08" db="EMBL/GenBank/DDBJ databases">
        <authorList>
            <person name="Kucharzyk K."/>
            <person name="Murdoch R.W."/>
            <person name="Higgins S."/>
            <person name="Loffler F."/>
        </authorList>
    </citation>
    <scope>NUCLEOTIDE SEQUENCE</scope>
</reference>
<sequence length="92" mass="10549">MTLLAANILIVDDEQAIADLVEVYLKNENYPEFCSKNRLKSSASTALMRTAELCFFGILMLYIRTLFVVLQNFFNFRCCHNLIPKVNAENPL</sequence>
<evidence type="ECO:0000313" key="2">
    <source>
        <dbReference type="EMBL" id="MPN27297.1"/>
    </source>
</evidence>
<feature type="transmembrane region" description="Helical" evidence="1">
    <location>
        <begin position="53"/>
        <end position="74"/>
    </location>
</feature>
<organism evidence="2">
    <name type="scientific">bioreactor metagenome</name>
    <dbReference type="NCBI Taxonomy" id="1076179"/>
    <lineage>
        <taxon>unclassified sequences</taxon>
        <taxon>metagenomes</taxon>
        <taxon>ecological metagenomes</taxon>
    </lineage>
</organism>
<comment type="caution">
    <text evidence="2">The sequence shown here is derived from an EMBL/GenBank/DDBJ whole genome shotgun (WGS) entry which is preliminary data.</text>
</comment>
<keyword evidence="1" id="KW-1133">Transmembrane helix</keyword>
<keyword evidence="1" id="KW-0812">Transmembrane</keyword>